<evidence type="ECO:0000256" key="6">
    <source>
        <dbReference type="ARBA" id="ARBA00022679"/>
    </source>
</evidence>
<keyword evidence="10 19" id="KW-0547">Nucleotide-binding</keyword>
<feature type="domain" description="Protein kinase" evidence="21">
    <location>
        <begin position="820"/>
        <end position="1099"/>
    </location>
</feature>
<dbReference type="PROSITE" id="PS00107">
    <property type="entry name" value="PROTEIN_KINASE_ATP"/>
    <property type="match status" value="3"/>
</dbReference>
<dbReference type="FunFam" id="3.30.200.20:FF:000015">
    <property type="entry name" value="Somatic embryogenesis receptor kinase 1"/>
    <property type="match status" value="3"/>
</dbReference>
<dbReference type="GO" id="GO:0004674">
    <property type="term" value="F:protein serine/threonine kinase activity"/>
    <property type="evidence" value="ECO:0007669"/>
    <property type="project" value="UniProtKB-KW"/>
</dbReference>
<keyword evidence="8" id="KW-0732">Signal</keyword>
<evidence type="ECO:0000256" key="20">
    <source>
        <dbReference type="SAM" id="MobiDB-lite"/>
    </source>
</evidence>
<keyword evidence="12 19" id="KW-0067">ATP-binding</keyword>
<comment type="subcellular location">
    <subcellularLocation>
        <location evidence="1">Membrane</location>
        <topology evidence="1">Single-pass type I membrane protein</topology>
    </subcellularLocation>
</comment>
<dbReference type="InterPro" id="IPR000719">
    <property type="entry name" value="Prot_kinase_dom"/>
</dbReference>
<evidence type="ECO:0000256" key="12">
    <source>
        <dbReference type="ARBA" id="ARBA00022840"/>
    </source>
</evidence>
<keyword evidence="16" id="KW-0325">Glycoprotein</keyword>
<evidence type="ECO:0000256" key="1">
    <source>
        <dbReference type="ARBA" id="ARBA00004479"/>
    </source>
</evidence>
<evidence type="ECO:0000256" key="3">
    <source>
        <dbReference type="ARBA" id="ARBA00012513"/>
    </source>
</evidence>
<dbReference type="Pfam" id="PF07714">
    <property type="entry name" value="PK_Tyr_Ser-Thr"/>
    <property type="match status" value="3"/>
</dbReference>
<keyword evidence="13" id="KW-1133">Transmembrane helix</keyword>
<evidence type="ECO:0000256" key="18">
    <source>
        <dbReference type="ARBA" id="ARBA00048679"/>
    </source>
</evidence>
<dbReference type="SMART" id="SM00220">
    <property type="entry name" value="S_TKc"/>
    <property type="match status" value="3"/>
</dbReference>
<feature type="domain" description="Protein kinase" evidence="21">
    <location>
        <begin position="488"/>
        <end position="774"/>
    </location>
</feature>
<dbReference type="RefSeq" id="XP_031393480.1">
    <property type="nucleotide sequence ID" value="XM_031537620.1"/>
</dbReference>
<evidence type="ECO:0000256" key="11">
    <source>
        <dbReference type="ARBA" id="ARBA00022777"/>
    </source>
</evidence>
<evidence type="ECO:0000256" key="5">
    <source>
        <dbReference type="ARBA" id="ARBA00022614"/>
    </source>
</evidence>
<comment type="catalytic activity">
    <reaction evidence="17">
        <text>L-threonyl-[protein] + ATP = O-phospho-L-threonyl-[protein] + ADP + H(+)</text>
        <dbReference type="Rhea" id="RHEA:46608"/>
        <dbReference type="Rhea" id="RHEA-COMP:11060"/>
        <dbReference type="Rhea" id="RHEA-COMP:11605"/>
        <dbReference type="ChEBI" id="CHEBI:15378"/>
        <dbReference type="ChEBI" id="CHEBI:30013"/>
        <dbReference type="ChEBI" id="CHEBI:30616"/>
        <dbReference type="ChEBI" id="CHEBI:61977"/>
        <dbReference type="ChEBI" id="CHEBI:456216"/>
        <dbReference type="EC" id="2.7.11.1"/>
    </reaction>
</comment>
<comment type="similarity">
    <text evidence="2">Belongs to the protein kinase superfamily. Ser/Thr protein kinase family.</text>
</comment>
<evidence type="ECO:0000313" key="22">
    <source>
        <dbReference type="Proteomes" id="UP000515151"/>
    </source>
</evidence>
<proteinExistence type="inferred from homology"/>
<dbReference type="InterPro" id="IPR017441">
    <property type="entry name" value="Protein_kinase_ATP_BS"/>
</dbReference>
<keyword evidence="15" id="KW-0675">Receptor</keyword>
<gene>
    <name evidence="23" type="primary">LOC116205129</name>
</gene>
<evidence type="ECO:0000256" key="17">
    <source>
        <dbReference type="ARBA" id="ARBA00047899"/>
    </source>
</evidence>
<dbReference type="Gene3D" id="3.30.200.20">
    <property type="entry name" value="Phosphorylase Kinase, domain 1"/>
    <property type="match status" value="3"/>
</dbReference>
<dbReference type="GO" id="GO:0005524">
    <property type="term" value="F:ATP binding"/>
    <property type="evidence" value="ECO:0007669"/>
    <property type="project" value="UniProtKB-UniRule"/>
</dbReference>
<feature type="binding site" evidence="19">
    <location>
        <position position="184"/>
    </location>
    <ligand>
        <name>ATP</name>
        <dbReference type="ChEBI" id="CHEBI:30616"/>
    </ligand>
</feature>
<evidence type="ECO:0000256" key="14">
    <source>
        <dbReference type="ARBA" id="ARBA00023136"/>
    </source>
</evidence>
<evidence type="ECO:0000256" key="19">
    <source>
        <dbReference type="PROSITE-ProRule" id="PRU10141"/>
    </source>
</evidence>
<feature type="binding site" evidence="19">
    <location>
        <position position="516"/>
    </location>
    <ligand>
        <name>ATP</name>
        <dbReference type="ChEBI" id="CHEBI:30616"/>
    </ligand>
</feature>
<dbReference type="FunFam" id="1.10.510.10:FF:000016">
    <property type="entry name" value="Somatic embryogenesis receptor-like kinase 1"/>
    <property type="match status" value="3"/>
</dbReference>
<keyword evidence="11" id="KW-0418">Kinase</keyword>
<feature type="region of interest" description="Disordered" evidence="20">
    <location>
        <begin position="1115"/>
        <end position="1143"/>
    </location>
</feature>
<evidence type="ECO:0000256" key="2">
    <source>
        <dbReference type="ARBA" id="ARBA00008684"/>
    </source>
</evidence>
<dbReference type="PANTHER" id="PTHR48006:SF102">
    <property type="entry name" value="LEUCINE-RICH REPEAT-CONTAINING PROTEIN DDB_G0281931-RELATED"/>
    <property type="match status" value="1"/>
</dbReference>
<evidence type="ECO:0000256" key="8">
    <source>
        <dbReference type="ARBA" id="ARBA00022729"/>
    </source>
</evidence>
<dbReference type="SUPFAM" id="SSF56112">
    <property type="entry name" value="Protein kinase-like (PK-like)"/>
    <property type="match status" value="3"/>
</dbReference>
<keyword evidence="9" id="KW-0677">Repeat</keyword>
<evidence type="ECO:0000256" key="13">
    <source>
        <dbReference type="ARBA" id="ARBA00022989"/>
    </source>
</evidence>
<evidence type="ECO:0000256" key="7">
    <source>
        <dbReference type="ARBA" id="ARBA00022692"/>
    </source>
</evidence>
<dbReference type="PANTHER" id="PTHR48006">
    <property type="entry name" value="LEUCINE-RICH REPEAT-CONTAINING PROTEIN DDB_G0281931-RELATED"/>
    <property type="match status" value="1"/>
</dbReference>
<dbReference type="Gene3D" id="1.10.510.10">
    <property type="entry name" value="Transferase(Phosphotransferase) domain 1"/>
    <property type="match status" value="3"/>
</dbReference>
<dbReference type="PROSITE" id="PS50011">
    <property type="entry name" value="PROTEIN_KINASE_DOM"/>
    <property type="match status" value="3"/>
</dbReference>
<dbReference type="GO" id="GO:0016020">
    <property type="term" value="C:membrane"/>
    <property type="evidence" value="ECO:0007669"/>
    <property type="project" value="UniProtKB-SubCell"/>
</dbReference>
<evidence type="ECO:0000256" key="9">
    <source>
        <dbReference type="ARBA" id="ARBA00022737"/>
    </source>
</evidence>
<dbReference type="InterPro" id="IPR051824">
    <property type="entry name" value="LRR_Rcpt-Like_S/T_Kinase"/>
</dbReference>
<reference evidence="23" key="2">
    <citation type="submission" date="2025-08" db="UniProtKB">
        <authorList>
            <consortium name="RefSeq"/>
        </authorList>
    </citation>
    <scope>IDENTIFICATION</scope>
    <source>
        <tissue evidence="23">Leaf</tissue>
    </source>
</reference>
<dbReference type="OrthoDB" id="1704264at2759"/>
<keyword evidence="14" id="KW-0472">Membrane</keyword>
<dbReference type="GeneID" id="116205129"/>
<feature type="domain" description="Protein kinase" evidence="21">
    <location>
        <begin position="156"/>
        <end position="438"/>
    </location>
</feature>
<dbReference type="InterPro" id="IPR008271">
    <property type="entry name" value="Ser/Thr_kinase_AS"/>
</dbReference>
<feature type="binding site" evidence="19">
    <location>
        <position position="848"/>
    </location>
    <ligand>
        <name>ATP</name>
        <dbReference type="ChEBI" id="CHEBI:30616"/>
    </ligand>
</feature>
<feature type="compositionally biased region" description="Polar residues" evidence="20">
    <location>
        <begin position="1115"/>
        <end position="1124"/>
    </location>
</feature>
<reference evidence="22" key="1">
    <citation type="journal article" date="2020" name="Plant Biotechnol. J.">
        <title>The pomegranate (Punica granatum L.) draft genome dissects genetic divergence between soft- and hard-seeded cultivars.</title>
        <authorList>
            <person name="Luo X."/>
            <person name="Li H."/>
            <person name="Wu Z."/>
            <person name="Yao W."/>
            <person name="Zhao P."/>
            <person name="Cao D."/>
            <person name="Yu H."/>
            <person name="Li K."/>
            <person name="Poudel K."/>
            <person name="Zhao D."/>
            <person name="Zhang F."/>
            <person name="Xia X."/>
            <person name="Chen L."/>
            <person name="Wang Q."/>
            <person name="Jing D."/>
            <person name="Cao S."/>
        </authorList>
    </citation>
    <scope>NUCLEOTIDE SEQUENCE [LARGE SCALE GENOMIC DNA]</scope>
    <source>
        <strain evidence="22">cv. Tunisia</strain>
    </source>
</reference>
<evidence type="ECO:0000256" key="15">
    <source>
        <dbReference type="ARBA" id="ARBA00023170"/>
    </source>
</evidence>
<sequence length="1143" mass="127956">MVIKNFTFVPDDPDLDNARPGSPHPFFSKISWGSSSSDAYCSKCIHSLTSIYNSRTLSTLIPDNRVRTGAGAEAQAAAEDRIEMQIFAHHTEQQDIDDKEVAPGFLANVLAFLKKIRKIRSPPSHYFDLAGEEDHFGHIHLQRFSMGELQVATENFSPDNILGRGVFGKVYKGRLANGSLVAVKRMKEKCSQAGESQFHREILMVGLALHRNLIRLHGICMDSKERLLVYPYMANGSVASRLRAIGHRDSQPPLDWPTRKQIALGAARGLAYLHEHCKLKIIHRDVKAANILLDGDFEAVICDFGIATFMDYKDTHVTAAVCGTVGHIAPEYLSKGSVSVKTDVFGYGVMLLELITGQKASDLAQLAFDEDVMLLDWVKGLLGGRKLDVLVDSAMRGNYVEEEVEQLVQVALLCTQVNATERPEMSKVVKMLEGEGLVEKWEKWQKKEMLQEPDPVNLEASPVSCEEGQFGHIKRFSLNELLVATDNFSPENILGRGRFGMVYKGCLADGSLVAVKRLKEARSQGAEMQLQTELLMFDLTVHRNLLKLRGFCTSSMERLLIYPYMVNGSVASRLRAIDCRDPQPPLEWTSRKQIALGVARGLAYLHEQCNQKIIHRNIKAANIFLDKDFTPVVGDFGLAKLIDYRDINVETAIHGTFAHIAPEYLSMGVVSEKTDVFSYGVMLLELITGQNTSDLARLAYDEDIVLLDWVKGLWREGKLEVLADSDIKGNHVDEEVEQLIQIALLCTQVAATKRPKMSKVVGMLEGEGLAARWVEWQKEEMLQEPLPVNLDTSLVSCEEVYFGHLKRFSLRELQVATDNFSCKNILGRGGFGKVYKGRLAEGSLVAVKRLKEEHSQGGELQFQTELEMISLAVHRNLLKLIGFCMTPTERLLVYPYMANGSVALCLRERSDSQPPLGWPTRKHIALGAARGLAYLHEHCNPKIIHRDVKAANILLDEDFEPVVGDFGLAKLMHYRDTHVTTAVRGTIGHIPLEYLSTGVASDKTDVFGYGIMLLEILTGQRALDVARLANDEDVLLLDWVKRTLRERRLEVLIDSDIQGKYVEEEVEQLIQVALLCTQLNANERPKMSKVVGMLEGEGLAERWKEWQKEEMLQASNKQNQQNTYLFHPDSASLIPADELSGPR</sequence>
<dbReference type="InterPro" id="IPR011009">
    <property type="entry name" value="Kinase-like_dom_sf"/>
</dbReference>
<dbReference type="AlphaFoldDB" id="A0A6P8D9X5"/>
<keyword evidence="5" id="KW-0433">Leucine-rich repeat</keyword>
<keyword evidence="4" id="KW-0723">Serine/threonine-protein kinase</keyword>
<accession>A0A6P8D9X5</accession>
<dbReference type="PROSITE" id="PS00108">
    <property type="entry name" value="PROTEIN_KINASE_ST"/>
    <property type="match status" value="2"/>
</dbReference>
<dbReference type="EC" id="2.7.11.1" evidence="3"/>
<keyword evidence="7" id="KW-0812">Transmembrane</keyword>
<name>A0A6P8D9X5_PUNGR</name>
<evidence type="ECO:0000256" key="4">
    <source>
        <dbReference type="ARBA" id="ARBA00022527"/>
    </source>
</evidence>
<organism evidence="22 23">
    <name type="scientific">Punica granatum</name>
    <name type="common">Pomegranate</name>
    <dbReference type="NCBI Taxonomy" id="22663"/>
    <lineage>
        <taxon>Eukaryota</taxon>
        <taxon>Viridiplantae</taxon>
        <taxon>Streptophyta</taxon>
        <taxon>Embryophyta</taxon>
        <taxon>Tracheophyta</taxon>
        <taxon>Spermatophyta</taxon>
        <taxon>Magnoliopsida</taxon>
        <taxon>eudicotyledons</taxon>
        <taxon>Gunneridae</taxon>
        <taxon>Pentapetalae</taxon>
        <taxon>rosids</taxon>
        <taxon>malvids</taxon>
        <taxon>Myrtales</taxon>
        <taxon>Lythraceae</taxon>
        <taxon>Punica</taxon>
    </lineage>
</organism>
<dbReference type="Proteomes" id="UP000515151">
    <property type="component" value="Chromosome 4"/>
</dbReference>
<keyword evidence="22" id="KW-1185">Reference proteome</keyword>
<evidence type="ECO:0000313" key="23">
    <source>
        <dbReference type="RefSeq" id="XP_031393480.1"/>
    </source>
</evidence>
<evidence type="ECO:0000259" key="21">
    <source>
        <dbReference type="PROSITE" id="PS50011"/>
    </source>
</evidence>
<keyword evidence="6" id="KW-0808">Transferase</keyword>
<evidence type="ECO:0000256" key="10">
    <source>
        <dbReference type="ARBA" id="ARBA00022741"/>
    </source>
</evidence>
<comment type="catalytic activity">
    <reaction evidence="18">
        <text>L-seryl-[protein] + ATP = O-phospho-L-seryl-[protein] + ADP + H(+)</text>
        <dbReference type="Rhea" id="RHEA:17989"/>
        <dbReference type="Rhea" id="RHEA-COMP:9863"/>
        <dbReference type="Rhea" id="RHEA-COMP:11604"/>
        <dbReference type="ChEBI" id="CHEBI:15378"/>
        <dbReference type="ChEBI" id="CHEBI:29999"/>
        <dbReference type="ChEBI" id="CHEBI:30616"/>
        <dbReference type="ChEBI" id="CHEBI:83421"/>
        <dbReference type="ChEBI" id="CHEBI:456216"/>
        <dbReference type="EC" id="2.7.11.1"/>
    </reaction>
</comment>
<dbReference type="InterPro" id="IPR001245">
    <property type="entry name" value="Ser-Thr/Tyr_kinase_cat_dom"/>
</dbReference>
<evidence type="ECO:0000256" key="16">
    <source>
        <dbReference type="ARBA" id="ARBA00023180"/>
    </source>
</evidence>
<protein>
    <recommendedName>
        <fullName evidence="3">non-specific serine/threonine protein kinase</fullName>
        <ecNumber evidence="3">2.7.11.1</ecNumber>
    </recommendedName>
</protein>